<dbReference type="EMBL" id="JABXWT010000031">
    <property type="protein sequence ID" value="NVO58563.1"/>
    <property type="molecule type" value="Genomic_DNA"/>
</dbReference>
<organism evidence="2 3">
    <name type="scientific">Ruegeria haliotis</name>
    <dbReference type="NCBI Taxonomy" id="2747601"/>
    <lineage>
        <taxon>Bacteria</taxon>
        <taxon>Pseudomonadati</taxon>
        <taxon>Pseudomonadota</taxon>
        <taxon>Alphaproteobacteria</taxon>
        <taxon>Rhodobacterales</taxon>
        <taxon>Roseobacteraceae</taxon>
        <taxon>Ruegeria</taxon>
    </lineage>
</organism>
<dbReference type="RefSeq" id="WP_176867601.1">
    <property type="nucleotide sequence ID" value="NZ_JABXWT010000031.1"/>
</dbReference>
<dbReference type="Proteomes" id="UP000630805">
    <property type="component" value="Unassembled WGS sequence"/>
</dbReference>
<feature type="chain" id="PRO_5045854453" evidence="1">
    <location>
        <begin position="20"/>
        <end position="284"/>
    </location>
</feature>
<comment type="caution">
    <text evidence="2">The sequence shown here is derived from an EMBL/GenBank/DDBJ whole genome shotgun (WGS) entry which is preliminary data.</text>
</comment>
<keyword evidence="3" id="KW-1185">Reference proteome</keyword>
<gene>
    <name evidence="2" type="ORF">HW561_22540</name>
</gene>
<feature type="signal peptide" evidence="1">
    <location>
        <begin position="1"/>
        <end position="19"/>
    </location>
</feature>
<name>A0ABX2PWZ2_9RHOB</name>
<reference evidence="2 3" key="1">
    <citation type="submission" date="2020-06" db="EMBL/GenBank/DDBJ databases">
        <authorList>
            <person name="Cao W.R."/>
        </authorList>
    </citation>
    <scope>NUCLEOTIDE SEQUENCE [LARGE SCALE GENOMIC DNA]</scope>
    <source>
        <strain evidence="2 3">B1Z28</strain>
    </source>
</reference>
<evidence type="ECO:0000313" key="2">
    <source>
        <dbReference type="EMBL" id="NVO58563.1"/>
    </source>
</evidence>
<protein>
    <submittedName>
        <fullName evidence="2">Uncharacterized protein</fullName>
    </submittedName>
</protein>
<evidence type="ECO:0000256" key="1">
    <source>
        <dbReference type="SAM" id="SignalP"/>
    </source>
</evidence>
<evidence type="ECO:0000313" key="3">
    <source>
        <dbReference type="Proteomes" id="UP000630805"/>
    </source>
</evidence>
<keyword evidence="1" id="KW-0732">Signal</keyword>
<proteinExistence type="predicted"/>
<sequence>MAFVTACTLAIGYCTFAVAQNQDNGKAPRLSVNVLQNLNPLQIAAYACTGGAGALARDNPLVGRNTLVLGEPVQNGNQQIVPMISLSGQKLTGTGVSLGADGKLTSFQFSCSLSHDLSQATDFSLTAIGHLANWSREDGSGANYKRTSDKGLKWYTQDLGDTVRLAHGRPETDNQDYFAQCRKGGGSFEWSIPYATEGFGPDAQVPVSVFAPPTKGEGLYAANSVFDDESAGYIAVATVPFTDPLLTWIAKADHLIYSVAQAEFALDLSGSATAVREFEKLCEG</sequence>
<accession>A0ABX2PWZ2</accession>